<evidence type="ECO:0000313" key="2">
    <source>
        <dbReference type="EnsemblFungi" id="CEF75202"/>
    </source>
</evidence>
<evidence type="ECO:0000313" key="3">
    <source>
        <dbReference type="Proteomes" id="UP000070720"/>
    </source>
</evidence>
<reference evidence="1 3" key="3">
    <citation type="journal article" date="2015" name="BMC Genomics">
        <title>The completed genome sequence of the pathogenic ascomycete fungus Fusarium graminearum.</title>
        <authorList>
            <person name="King R."/>
            <person name="Urban M."/>
            <person name="Hammond-Kosack M.C."/>
            <person name="Hassani-Pak K."/>
            <person name="Hammond-Kosack K.E."/>
        </authorList>
    </citation>
    <scope>NUCLEOTIDE SEQUENCE [LARGE SCALE GENOMIC DNA]</scope>
    <source>
        <strain evidence="3">ATCC MYA-4620 / CBS 123657 / FGSC 9075 / NRRL 31084 / PH-1</strain>
        <strain evidence="1">PH-1</strain>
    </source>
</reference>
<dbReference type="InParanoid" id="A0A098D9T0"/>
<reference evidence="2" key="4">
    <citation type="submission" date="2017-01" db="UniProtKB">
        <authorList>
            <consortium name="EnsemblFungi"/>
        </authorList>
    </citation>
    <scope>IDENTIFICATION</scope>
    <source>
        <strain evidence="2">PH-1 / ATCC MYA-4620 / FGSC 9075 / NRRL 31084</strain>
    </source>
</reference>
<reference evidence="2 3" key="1">
    <citation type="journal article" date="2007" name="Science">
        <title>The Fusarium graminearum genome reveals a link between localized polymorphism and pathogen specialization.</title>
        <authorList>
            <person name="Cuomo C.A."/>
            <person name="Gueldener U."/>
            <person name="Xu J.-R."/>
            <person name="Trail F."/>
            <person name="Turgeon B.G."/>
            <person name="Di Pietro A."/>
            <person name="Walton J.D."/>
            <person name="Ma L.-J."/>
            <person name="Baker S.E."/>
            <person name="Rep M."/>
            <person name="Adam G."/>
            <person name="Antoniw J."/>
            <person name="Baldwin T."/>
            <person name="Calvo S.E."/>
            <person name="Chang Y.-L."/>
            <person name="DeCaprio D."/>
            <person name="Gale L.R."/>
            <person name="Gnerre S."/>
            <person name="Goswami R.S."/>
            <person name="Hammond-Kosack K."/>
            <person name="Harris L.J."/>
            <person name="Hilburn K."/>
            <person name="Kennell J.C."/>
            <person name="Kroken S."/>
            <person name="Magnuson J.K."/>
            <person name="Mannhaupt G."/>
            <person name="Mauceli E.W."/>
            <person name="Mewes H.-W."/>
            <person name="Mitterbauer R."/>
            <person name="Muehlbauer G."/>
            <person name="Muensterkoetter M."/>
            <person name="Nelson D."/>
            <person name="O'Donnell K."/>
            <person name="Ouellet T."/>
            <person name="Qi W."/>
            <person name="Quesneville H."/>
            <person name="Roncero M.I.G."/>
            <person name="Seong K.-Y."/>
            <person name="Tetko I.V."/>
            <person name="Urban M."/>
            <person name="Waalwijk C."/>
            <person name="Ward T.J."/>
            <person name="Yao J."/>
            <person name="Birren B.W."/>
            <person name="Kistler H.C."/>
        </authorList>
    </citation>
    <scope>NUCLEOTIDE SEQUENCE [LARGE SCALE GENOMIC DNA]</scope>
    <source>
        <strain evidence="3">ATCC MYA-4620 / CBS 123657 / FGSC 9075 / NRRL 31084 / PH-1</strain>
        <strain evidence="2">PH-1 / ATCC MYA-4620 / FGSC 9075 / NRRL 31084</strain>
    </source>
</reference>
<keyword evidence="3" id="KW-1185">Reference proteome</keyword>
<proteinExistence type="predicted"/>
<dbReference type="EnsemblFungi" id="CEF75202">
    <property type="protein sequence ID" value="CEF75202"/>
    <property type="gene ID" value="FGRRES_15564"/>
</dbReference>
<evidence type="ECO:0000313" key="1">
    <source>
        <dbReference type="EMBL" id="CEF75202.1"/>
    </source>
</evidence>
<dbReference type="Proteomes" id="UP000070720">
    <property type="component" value="Chromosome 1"/>
</dbReference>
<dbReference type="VEuPathDB" id="FungiDB:FGRAMPH1_01G06795"/>
<dbReference type="EMBL" id="HG970332">
    <property type="protein sequence ID" value="CEF75202.1"/>
    <property type="molecule type" value="Genomic_DNA"/>
</dbReference>
<organism evidence="1 3">
    <name type="scientific">Gibberella zeae (strain ATCC MYA-4620 / CBS 123657 / FGSC 9075 / NRRL 31084 / PH-1)</name>
    <name type="common">Wheat head blight fungus</name>
    <name type="synonym">Fusarium graminearum</name>
    <dbReference type="NCBI Taxonomy" id="229533"/>
    <lineage>
        <taxon>Eukaryota</taxon>
        <taxon>Fungi</taxon>
        <taxon>Dikarya</taxon>
        <taxon>Ascomycota</taxon>
        <taxon>Pezizomycotina</taxon>
        <taxon>Sordariomycetes</taxon>
        <taxon>Hypocreomycetidae</taxon>
        <taxon>Hypocreales</taxon>
        <taxon>Nectriaceae</taxon>
        <taxon>Fusarium</taxon>
    </lineage>
</organism>
<sequence length="68" mass="7421">MLPFTIQFVQIIDPVKQARSASAPCSEHIQFDDARPLLCLIVEHVKKNIPASASIEADPTDSPDLGHP</sequence>
<dbReference type="AlphaFoldDB" id="A0A098D9T0"/>
<accession>A0A098D9T0</accession>
<reference evidence="2 3" key="2">
    <citation type="journal article" date="2010" name="Nature">
        <title>Comparative genomics reveals mobile pathogenicity chromosomes in Fusarium.</title>
        <authorList>
            <person name="Ma L.J."/>
            <person name="van der Does H.C."/>
            <person name="Borkovich K.A."/>
            <person name="Coleman J.J."/>
            <person name="Daboussi M.J."/>
            <person name="Di Pietro A."/>
            <person name="Dufresne M."/>
            <person name="Freitag M."/>
            <person name="Grabherr M."/>
            <person name="Henrissat B."/>
            <person name="Houterman P.M."/>
            <person name="Kang S."/>
            <person name="Shim W.B."/>
            <person name="Woloshuk C."/>
            <person name="Xie X."/>
            <person name="Xu J.R."/>
            <person name="Antoniw J."/>
            <person name="Baker S.E."/>
            <person name="Bluhm B.H."/>
            <person name="Breakspear A."/>
            <person name="Brown D.W."/>
            <person name="Butchko R.A."/>
            <person name="Chapman S."/>
            <person name="Coulson R."/>
            <person name="Coutinho P.M."/>
            <person name="Danchin E.G."/>
            <person name="Diener A."/>
            <person name="Gale L.R."/>
            <person name="Gardiner D.M."/>
            <person name="Goff S."/>
            <person name="Hammond-Kosack K.E."/>
            <person name="Hilburn K."/>
            <person name="Hua-Van A."/>
            <person name="Jonkers W."/>
            <person name="Kazan K."/>
            <person name="Kodira C.D."/>
            <person name="Koehrsen M."/>
            <person name="Kumar L."/>
            <person name="Lee Y.H."/>
            <person name="Li L."/>
            <person name="Manners J.M."/>
            <person name="Miranda-Saavedra D."/>
            <person name="Mukherjee M."/>
            <person name="Park G."/>
            <person name="Park J."/>
            <person name="Park S.Y."/>
            <person name="Proctor R.H."/>
            <person name="Regev A."/>
            <person name="Ruiz-Roldan M.C."/>
            <person name="Sain D."/>
            <person name="Sakthikumar S."/>
            <person name="Sykes S."/>
            <person name="Schwartz D.C."/>
            <person name="Turgeon B.G."/>
            <person name="Wapinski I."/>
            <person name="Yoder O."/>
            <person name="Young S."/>
            <person name="Zeng Q."/>
            <person name="Zhou S."/>
            <person name="Galagan J."/>
            <person name="Cuomo C.A."/>
            <person name="Kistler H.C."/>
            <person name="Rep M."/>
        </authorList>
    </citation>
    <scope>GENOME REANNOTATION</scope>
    <source>
        <strain evidence="3">ATCC MYA-4620 / CBS 123657 / FGSC 9075 / NRRL 31084 / PH-1</strain>
        <strain evidence="2">PH-1 / ATCC MYA-4620 / FGSC 9075 / NRRL 31084</strain>
    </source>
</reference>
<protein>
    <submittedName>
        <fullName evidence="1">Chromosome 1, complete genome</fullName>
    </submittedName>
</protein>
<name>A0A098D9T0_GIBZE</name>
<accession>A0A0E0RVC7</accession>
<gene>
    <name evidence="1" type="ORF">FGRAMPH1_01T06795</name>
</gene>